<dbReference type="EMBL" id="CM004470">
    <property type="protein sequence ID" value="OCT90094.1"/>
    <property type="molecule type" value="Genomic_DNA"/>
</dbReference>
<evidence type="ECO:0000256" key="3">
    <source>
        <dbReference type="ARBA" id="ARBA00022725"/>
    </source>
</evidence>
<sequence>MYLLLANLSFVDISYTTTVLPKLLHILLTGKNIISFSNKIVLLPFMAYDRYVAVCDPLKYHFVINIKKCALILLGFCGSNTINQFFCDIKYVAKISLCIKSATGRKKTFSTCSSHLTVLLLFYGVAS</sequence>
<accession>A0A974HTU3</accession>
<reference evidence="7" key="1">
    <citation type="journal article" date="2016" name="Nature">
        <title>Genome evolution in the allotetraploid frog Xenopus laevis.</title>
        <authorList>
            <person name="Session A.M."/>
            <person name="Uno Y."/>
            <person name="Kwon T."/>
            <person name="Chapman J.A."/>
            <person name="Toyoda A."/>
            <person name="Takahashi S."/>
            <person name="Fukui A."/>
            <person name="Hikosaka A."/>
            <person name="Suzuki A."/>
            <person name="Kondo M."/>
            <person name="van Heeringen S.J."/>
            <person name="Quigley I."/>
            <person name="Heinz S."/>
            <person name="Ogino H."/>
            <person name="Ochi H."/>
            <person name="Hellsten U."/>
            <person name="Lyons J.B."/>
            <person name="Simakov O."/>
            <person name="Putnam N."/>
            <person name="Stites J."/>
            <person name="Kuroki Y."/>
            <person name="Tanaka T."/>
            <person name="Michiue T."/>
            <person name="Watanabe M."/>
            <person name="Bogdanovic O."/>
            <person name="Lister R."/>
            <person name="Georgiou G."/>
            <person name="Paranjpe S.S."/>
            <person name="van Kruijsbergen I."/>
            <person name="Shu S."/>
            <person name="Carlson J."/>
            <person name="Kinoshita T."/>
            <person name="Ohta Y."/>
            <person name="Mawaribuchi S."/>
            <person name="Jenkins J."/>
            <person name="Grimwood J."/>
            <person name="Schmutz J."/>
            <person name="Mitros T."/>
            <person name="Mozaffari S.V."/>
            <person name="Suzuki Y."/>
            <person name="Haramoto Y."/>
            <person name="Yamamoto T.S."/>
            <person name="Takagi C."/>
            <person name="Heald R."/>
            <person name="Miller K."/>
            <person name="Haudenschild C."/>
            <person name="Kitzman J."/>
            <person name="Nakayama T."/>
            <person name="Izutsu Y."/>
            <person name="Robert J."/>
            <person name="Fortriede J."/>
            <person name="Burns K."/>
            <person name="Lotay V."/>
            <person name="Karimi K."/>
            <person name="Yasuoka Y."/>
            <person name="Dichmann D.S."/>
            <person name="Flajnik M.F."/>
            <person name="Houston D.W."/>
            <person name="Shendure J."/>
            <person name="DuPasquier L."/>
            <person name="Vize P.D."/>
            <person name="Zorn A.M."/>
            <person name="Ito M."/>
            <person name="Marcotte E.M."/>
            <person name="Wallingford J.B."/>
            <person name="Ito Y."/>
            <person name="Asashima M."/>
            <person name="Ueno N."/>
            <person name="Matsuda Y."/>
            <person name="Veenstra G.J."/>
            <person name="Fujiyama A."/>
            <person name="Harland R.M."/>
            <person name="Taira M."/>
            <person name="Rokhsar D.S."/>
        </authorList>
    </citation>
    <scope>NUCLEOTIDE SEQUENCE [LARGE SCALE GENOMIC DNA]</scope>
    <source>
        <strain evidence="7">J</strain>
    </source>
</reference>
<evidence type="ECO:0000313" key="7">
    <source>
        <dbReference type="Proteomes" id="UP000694892"/>
    </source>
</evidence>
<dbReference type="GO" id="GO:0007608">
    <property type="term" value="P:sensory perception of smell"/>
    <property type="evidence" value="ECO:0007669"/>
    <property type="project" value="UniProtKB-KW"/>
</dbReference>
<protein>
    <recommendedName>
        <fullName evidence="8">G-protein coupled receptors family 1 profile domain-containing protein</fullName>
    </recommendedName>
</protein>
<organism evidence="6 7">
    <name type="scientific">Xenopus laevis</name>
    <name type="common">African clawed frog</name>
    <dbReference type="NCBI Taxonomy" id="8355"/>
    <lineage>
        <taxon>Eukaryota</taxon>
        <taxon>Metazoa</taxon>
        <taxon>Chordata</taxon>
        <taxon>Craniata</taxon>
        <taxon>Vertebrata</taxon>
        <taxon>Euteleostomi</taxon>
        <taxon>Amphibia</taxon>
        <taxon>Batrachia</taxon>
        <taxon>Anura</taxon>
        <taxon>Pipoidea</taxon>
        <taxon>Pipidae</taxon>
        <taxon>Xenopodinae</taxon>
        <taxon>Xenopus</taxon>
        <taxon>Xenopus</taxon>
    </lineage>
</organism>
<evidence type="ECO:0000256" key="4">
    <source>
        <dbReference type="ARBA" id="ARBA00023040"/>
    </source>
</evidence>
<keyword evidence="3" id="KW-0716">Sensory transduction</keyword>
<keyword evidence="4" id="KW-0807">Transducer</keyword>
<name>A0A974HTU3_XENLA</name>
<evidence type="ECO:0000256" key="1">
    <source>
        <dbReference type="ARBA" id="ARBA00004651"/>
    </source>
</evidence>
<keyword evidence="2" id="KW-0472">Membrane</keyword>
<evidence type="ECO:0000256" key="2">
    <source>
        <dbReference type="ARBA" id="ARBA00022475"/>
    </source>
</evidence>
<evidence type="ECO:0000313" key="6">
    <source>
        <dbReference type="EMBL" id="OCT90094.1"/>
    </source>
</evidence>
<gene>
    <name evidence="6" type="ORF">XELAEV_18018710mg</name>
</gene>
<proteinExistence type="predicted"/>
<keyword evidence="3" id="KW-0552">Olfaction</keyword>
<dbReference type="GO" id="GO:0004930">
    <property type="term" value="F:G protein-coupled receptor activity"/>
    <property type="evidence" value="ECO:0007669"/>
    <property type="project" value="UniProtKB-KW"/>
</dbReference>
<keyword evidence="4" id="KW-0297">G-protein coupled receptor</keyword>
<dbReference type="GO" id="GO:0005886">
    <property type="term" value="C:plasma membrane"/>
    <property type="evidence" value="ECO:0007669"/>
    <property type="project" value="UniProtKB-SubCell"/>
</dbReference>
<dbReference type="InterPro" id="IPR050516">
    <property type="entry name" value="Olfactory_GPCR"/>
</dbReference>
<keyword evidence="2" id="KW-1003">Cell membrane</keyword>
<dbReference type="SUPFAM" id="SSF81321">
    <property type="entry name" value="Family A G protein-coupled receptor-like"/>
    <property type="match status" value="1"/>
</dbReference>
<dbReference type="AlphaFoldDB" id="A0A974HTU3"/>
<dbReference type="Proteomes" id="UP000694892">
    <property type="component" value="Chromosome 3L"/>
</dbReference>
<keyword evidence="5" id="KW-0675">Receptor</keyword>
<dbReference type="Gene3D" id="1.20.1070.10">
    <property type="entry name" value="Rhodopsin 7-helix transmembrane proteins"/>
    <property type="match status" value="1"/>
</dbReference>
<comment type="subcellular location">
    <subcellularLocation>
        <location evidence="1">Cell membrane</location>
        <topology evidence="1">Multi-pass membrane protein</topology>
    </subcellularLocation>
</comment>
<evidence type="ECO:0008006" key="8">
    <source>
        <dbReference type="Google" id="ProtNLM"/>
    </source>
</evidence>
<dbReference type="PANTHER" id="PTHR26452">
    <property type="entry name" value="OLFACTORY RECEPTOR"/>
    <property type="match status" value="1"/>
</dbReference>
<evidence type="ECO:0000256" key="5">
    <source>
        <dbReference type="ARBA" id="ARBA00023170"/>
    </source>
</evidence>